<dbReference type="Pfam" id="PF02894">
    <property type="entry name" value="GFO_IDH_MocA_C"/>
    <property type="match status" value="1"/>
</dbReference>
<organism evidence="2">
    <name type="scientific">marine sediment metagenome</name>
    <dbReference type="NCBI Taxonomy" id="412755"/>
    <lineage>
        <taxon>unclassified sequences</taxon>
        <taxon>metagenomes</taxon>
        <taxon>ecological metagenomes</taxon>
    </lineage>
</organism>
<gene>
    <name evidence="2" type="ORF">S03H2_65521</name>
</gene>
<comment type="caution">
    <text evidence="2">The sequence shown here is derived from an EMBL/GenBank/DDBJ whole genome shotgun (WGS) entry which is preliminary data.</text>
</comment>
<feature type="domain" description="Gfo/Idh/MocA-like oxidoreductase C-terminal" evidence="1">
    <location>
        <begin position="12"/>
        <end position="203"/>
    </location>
</feature>
<dbReference type="EMBL" id="BARU01042671">
    <property type="protein sequence ID" value="GAH87348.1"/>
    <property type="molecule type" value="Genomic_DNA"/>
</dbReference>
<dbReference type="InterPro" id="IPR004104">
    <property type="entry name" value="Gfo/Idh/MocA-like_OxRdtase_C"/>
</dbReference>
<evidence type="ECO:0000259" key="1">
    <source>
        <dbReference type="Pfam" id="PF02894"/>
    </source>
</evidence>
<evidence type="ECO:0000313" key="2">
    <source>
        <dbReference type="EMBL" id="GAH87348.1"/>
    </source>
</evidence>
<accession>X1KZG5</accession>
<protein>
    <recommendedName>
        <fullName evidence="1">Gfo/Idh/MocA-like oxidoreductase C-terminal domain-containing protein</fullName>
    </recommendedName>
</protein>
<feature type="non-terminal residue" evidence="2">
    <location>
        <position position="204"/>
    </location>
</feature>
<dbReference type="Gene3D" id="3.30.360.10">
    <property type="entry name" value="Dihydrodipicolinate Reductase, domain 2"/>
    <property type="match status" value="1"/>
</dbReference>
<dbReference type="PANTHER" id="PTHR43377">
    <property type="entry name" value="BILIVERDIN REDUCTASE A"/>
    <property type="match status" value="1"/>
</dbReference>
<feature type="non-terminal residue" evidence="2">
    <location>
        <position position="1"/>
    </location>
</feature>
<dbReference type="InterPro" id="IPR051450">
    <property type="entry name" value="Gfo/Idh/MocA_Oxidoreductases"/>
</dbReference>
<proteinExistence type="predicted"/>
<dbReference type="AlphaFoldDB" id="X1KZG5"/>
<reference evidence="2" key="1">
    <citation type="journal article" date="2014" name="Front. Microbiol.">
        <title>High frequency of phylogenetically diverse reductive dehalogenase-homologous genes in deep subseafloor sedimentary metagenomes.</title>
        <authorList>
            <person name="Kawai M."/>
            <person name="Futagami T."/>
            <person name="Toyoda A."/>
            <person name="Takaki Y."/>
            <person name="Nishi S."/>
            <person name="Hori S."/>
            <person name="Arai W."/>
            <person name="Tsubouchi T."/>
            <person name="Morono Y."/>
            <person name="Uchiyama I."/>
            <person name="Ito T."/>
            <person name="Fujiyama A."/>
            <person name="Inagaki F."/>
            <person name="Takami H."/>
        </authorList>
    </citation>
    <scope>NUCLEOTIDE SEQUENCE</scope>
    <source>
        <strain evidence="2">Expedition CK06-06</strain>
    </source>
</reference>
<dbReference type="SUPFAM" id="SSF55347">
    <property type="entry name" value="Glyceraldehyde-3-phosphate dehydrogenase-like, C-terminal domain"/>
    <property type="match status" value="1"/>
</dbReference>
<dbReference type="PANTHER" id="PTHR43377:SF1">
    <property type="entry name" value="BILIVERDIN REDUCTASE A"/>
    <property type="match status" value="1"/>
</dbReference>
<name>X1KZG5_9ZZZZ</name>
<sequence>RRFAPAYKFARSLIQNGKFIPYSAHVKMNRGELKNPPWVSHPDITGGFLYESTIHLLDMVRWLLGDVKKVECIGQKSVYKEIDDFALLLTFTSGRIATFLSSAHASWVFPFERIELFGEHSAIITEEMEKVTFSSGLEREIIMRDYSQYPELVKWGYVEEDRLFIDGVLKEGKLAVSAWDGYKSVELVEACYRSIEKKQKIDLS</sequence>